<protein>
    <submittedName>
        <fullName evidence="2">Uncharacterized protein</fullName>
    </submittedName>
</protein>
<evidence type="ECO:0000313" key="2">
    <source>
        <dbReference type="EMBL" id="WEK38666.1"/>
    </source>
</evidence>
<organism evidence="2 3">
    <name type="scientific">Candidatus Brevundimonas colombiensis</name>
    <dbReference type="NCBI Taxonomy" id="3121376"/>
    <lineage>
        <taxon>Bacteria</taxon>
        <taxon>Pseudomonadati</taxon>
        <taxon>Pseudomonadota</taxon>
        <taxon>Alphaproteobacteria</taxon>
        <taxon>Caulobacterales</taxon>
        <taxon>Caulobacteraceae</taxon>
        <taxon>Brevundimonas</taxon>
    </lineage>
</organism>
<keyword evidence="1" id="KW-0732">Signal</keyword>
<dbReference type="EMBL" id="CP119326">
    <property type="protein sequence ID" value="WEK38666.1"/>
    <property type="molecule type" value="Genomic_DNA"/>
</dbReference>
<gene>
    <name evidence="2" type="ORF">P0Y50_08880</name>
</gene>
<dbReference type="PROSITE" id="PS51257">
    <property type="entry name" value="PROKAR_LIPOPROTEIN"/>
    <property type="match status" value="1"/>
</dbReference>
<dbReference type="AlphaFoldDB" id="A0AAJ5WUU5"/>
<dbReference type="Proteomes" id="UP001213664">
    <property type="component" value="Chromosome"/>
</dbReference>
<feature type="chain" id="PRO_5042514996" evidence="1">
    <location>
        <begin position="18"/>
        <end position="95"/>
    </location>
</feature>
<evidence type="ECO:0000313" key="3">
    <source>
        <dbReference type="Proteomes" id="UP001213664"/>
    </source>
</evidence>
<reference evidence="2" key="1">
    <citation type="submission" date="2023-03" db="EMBL/GenBank/DDBJ databases">
        <title>Andean soil-derived lignocellulolytic bacterial consortium as a source of novel taxa and putative plastic-active enzymes.</title>
        <authorList>
            <person name="Diaz-Garcia L."/>
            <person name="Chuvochina M."/>
            <person name="Feuerriegel G."/>
            <person name="Bunk B."/>
            <person name="Sproer C."/>
            <person name="Streit W.R."/>
            <person name="Rodriguez L.M."/>
            <person name="Overmann J."/>
            <person name="Jimenez D.J."/>
        </authorList>
    </citation>
    <scope>NUCLEOTIDE SEQUENCE</scope>
    <source>
        <strain evidence="2">MAG 833</strain>
    </source>
</reference>
<proteinExistence type="predicted"/>
<feature type="signal peptide" evidence="1">
    <location>
        <begin position="1"/>
        <end position="17"/>
    </location>
</feature>
<sequence>MIRVTVVLACLMLTACATRPAPEPVVRTVDVLVPIATPCRVSVGPAPDYVDSDEALRTAADIFEAMKLRIAGRDQRQAREAVLQAALDGCAGGRP</sequence>
<evidence type="ECO:0000256" key="1">
    <source>
        <dbReference type="SAM" id="SignalP"/>
    </source>
</evidence>
<accession>A0AAJ5WUU5</accession>
<name>A0AAJ5WUU5_9CAUL</name>